<evidence type="ECO:0008006" key="4">
    <source>
        <dbReference type="Google" id="ProtNLM"/>
    </source>
</evidence>
<keyword evidence="1" id="KW-0472">Membrane</keyword>
<evidence type="ECO:0000313" key="3">
    <source>
        <dbReference type="Proteomes" id="UP001160148"/>
    </source>
</evidence>
<proteinExistence type="predicted"/>
<name>A0AAV0Y8L3_9HEMI</name>
<keyword evidence="1" id="KW-0812">Transmembrane</keyword>
<dbReference type="EMBL" id="CARXXK010001692">
    <property type="protein sequence ID" value="CAI6377280.1"/>
    <property type="molecule type" value="Genomic_DNA"/>
</dbReference>
<comment type="caution">
    <text evidence="2">The sequence shown here is derived from an EMBL/GenBank/DDBJ whole genome shotgun (WGS) entry which is preliminary data.</text>
</comment>
<sequence length="108" mass="11946">MTGQHSTALLPSAVILWVKFPLGVSFMLTTTVFGVETLMPPWSFYTQVSADMDAVRATPWVTSLSSCVRGFLFLETSRHNTEAVLCGNIEIQTTTCQANTALHCYLRQ</sequence>
<organism evidence="2 3">
    <name type="scientific">Macrosiphum euphorbiae</name>
    <name type="common">potato aphid</name>
    <dbReference type="NCBI Taxonomy" id="13131"/>
    <lineage>
        <taxon>Eukaryota</taxon>
        <taxon>Metazoa</taxon>
        <taxon>Ecdysozoa</taxon>
        <taxon>Arthropoda</taxon>
        <taxon>Hexapoda</taxon>
        <taxon>Insecta</taxon>
        <taxon>Pterygota</taxon>
        <taxon>Neoptera</taxon>
        <taxon>Paraneoptera</taxon>
        <taxon>Hemiptera</taxon>
        <taxon>Sternorrhyncha</taxon>
        <taxon>Aphidomorpha</taxon>
        <taxon>Aphidoidea</taxon>
        <taxon>Aphididae</taxon>
        <taxon>Macrosiphini</taxon>
        <taxon>Macrosiphum</taxon>
    </lineage>
</organism>
<reference evidence="2 3" key="1">
    <citation type="submission" date="2023-01" db="EMBL/GenBank/DDBJ databases">
        <authorList>
            <person name="Whitehead M."/>
        </authorList>
    </citation>
    <scope>NUCLEOTIDE SEQUENCE [LARGE SCALE GENOMIC DNA]</scope>
</reference>
<dbReference type="AlphaFoldDB" id="A0AAV0Y8L3"/>
<feature type="transmembrane region" description="Helical" evidence="1">
    <location>
        <begin position="14"/>
        <end position="35"/>
    </location>
</feature>
<evidence type="ECO:0000256" key="1">
    <source>
        <dbReference type="SAM" id="Phobius"/>
    </source>
</evidence>
<accession>A0AAV0Y8L3</accession>
<keyword evidence="1" id="KW-1133">Transmembrane helix</keyword>
<dbReference type="Proteomes" id="UP001160148">
    <property type="component" value="Unassembled WGS sequence"/>
</dbReference>
<keyword evidence="3" id="KW-1185">Reference proteome</keyword>
<evidence type="ECO:0000313" key="2">
    <source>
        <dbReference type="EMBL" id="CAI6377280.1"/>
    </source>
</evidence>
<protein>
    <recommendedName>
        <fullName evidence="4">Secreted protein</fullName>
    </recommendedName>
</protein>
<gene>
    <name evidence="2" type="ORF">MEUPH1_LOCUS30563</name>
</gene>